<comment type="function">
    <text evidence="2">Catalyzes the interconversion of 2-phosphoglycerate and 3-phosphoglycerate.</text>
</comment>
<dbReference type="InterPro" id="IPR006124">
    <property type="entry name" value="Metalloenzyme"/>
</dbReference>
<evidence type="ECO:0000256" key="2">
    <source>
        <dbReference type="ARBA" id="ARBA00002315"/>
    </source>
</evidence>
<dbReference type="Gene3D" id="3.40.720.10">
    <property type="entry name" value="Alkaline Phosphatase, subunit A"/>
    <property type="match status" value="1"/>
</dbReference>
<comment type="caution">
    <text evidence="7">The sequence shown here is derived from an EMBL/GenBank/DDBJ whole genome shotgun (WGS) entry which is preliminary data.</text>
</comment>
<sequence length="397" mass="43918">MEIIKKIVKKEGGKIVLVVLDGLGGLPLNGKTELETANKPNLDKILKESSCGLIIPVLPGLTPGSGPGHLALFGYDPLKYDIGRGILEALGVDMEVLPGDITARGNFCTIKDRIVVDRRAGRIPDEKNRELIDILKDKIKKIEDVEVILKSGKEHRFVLLFRGKELEGSATDTDPHLEGNPILESKPVDGGEKIARIVNKFTELSLEALKDEFPANGVLIRGITGAPQIPSFPEIYHLRSLAIATYPMYRGIAKLLGMDVAKIEGGNIEDEIRTLKENFDKYDYFFLHIKKTDSYGEDGNFEGKVKIIEEFDTLLPELLSLKPDVLGITGDHSTPSTYKAHSWHPVPFLLHSKWVRKHFANSFTETECLKGDLGIFPARYITSLLLANAGRLDKFGA</sequence>
<dbReference type="GO" id="GO:0006096">
    <property type="term" value="P:glycolytic process"/>
    <property type="evidence" value="ECO:0007669"/>
    <property type="project" value="UniProtKB-KW"/>
</dbReference>
<comment type="similarity">
    <text evidence="4">Belongs to the BPG-independent phosphoglycerate mutase family. A-PGAM subfamily.</text>
</comment>
<dbReference type="GO" id="GO:0046872">
    <property type="term" value="F:metal ion binding"/>
    <property type="evidence" value="ECO:0007669"/>
    <property type="project" value="InterPro"/>
</dbReference>
<dbReference type="Pfam" id="PF10143">
    <property type="entry name" value="PhosphMutase"/>
    <property type="match status" value="1"/>
</dbReference>
<proteinExistence type="inferred from homology"/>
<dbReference type="InterPro" id="IPR042253">
    <property type="entry name" value="Pglycerate_mutase_ApgM_sf"/>
</dbReference>
<evidence type="ECO:0000256" key="3">
    <source>
        <dbReference type="ARBA" id="ARBA00004921"/>
    </source>
</evidence>
<dbReference type="Pfam" id="PF01676">
    <property type="entry name" value="Metalloenzyme"/>
    <property type="match status" value="1"/>
</dbReference>
<dbReference type="NCBIfam" id="TIGR00306">
    <property type="entry name" value="apgM"/>
    <property type="match status" value="1"/>
</dbReference>
<accession>A0A7C4UD77</accession>
<gene>
    <name evidence="7" type="ORF">ENV67_06405</name>
</gene>
<evidence type="ECO:0000256" key="5">
    <source>
        <dbReference type="ARBA" id="ARBA00023152"/>
    </source>
</evidence>
<protein>
    <submittedName>
        <fullName evidence="7">2,3-bisphosphoglycerate-independent phosphoglycerate mutase</fullName>
    </submittedName>
</protein>
<name>A0A7C4UD77_UNCW3</name>
<evidence type="ECO:0000256" key="4">
    <source>
        <dbReference type="ARBA" id="ARBA00005524"/>
    </source>
</evidence>
<dbReference type="InterPro" id="IPR004456">
    <property type="entry name" value="Pglycerate_mutase_ApgM"/>
</dbReference>
<feature type="domain" description="Metalloenzyme" evidence="6">
    <location>
        <begin position="14"/>
        <end position="386"/>
    </location>
</feature>
<evidence type="ECO:0000259" key="6">
    <source>
        <dbReference type="Pfam" id="PF01676"/>
    </source>
</evidence>
<comment type="catalytic activity">
    <reaction evidence="1">
        <text>(2R)-2-phosphoglycerate = (2R)-3-phosphoglycerate</text>
        <dbReference type="Rhea" id="RHEA:15901"/>
        <dbReference type="ChEBI" id="CHEBI:58272"/>
        <dbReference type="ChEBI" id="CHEBI:58289"/>
        <dbReference type="EC" id="5.4.2.12"/>
    </reaction>
</comment>
<dbReference type="NCBIfam" id="NF003160">
    <property type="entry name" value="PRK04135.1"/>
    <property type="match status" value="1"/>
</dbReference>
<dbReference type="EMBL" id="DTHG01000083">
    <property type="protein sequence ID" value="HGW92152.1"/>
    <property type="molecule type" value="Genomic_DNA"/>
</dbReference>
<dbReference type="PIRSF" id="PIRSF006392">
    <property type="entry name" value="IPGAM_arch"/>
    <property type="match status" value="1"/>
</dbReference>
<dbReference type="CDD" id="cd16011">
    <property type="entry name" value="iPGM_like"/>
    <property type="match status" value="1"/>
</dbReference>
<evidence type="ECO:0000313" key="7">
    <source>
        <dbReference type="EMBL" id="HGW92152.1"/>
    </source>
</evidence>
<keyword evidence="5" id="KW-0324">Glycolysis</keyword>
<dbReference type="Gene3D" id="3.30.70.2130">
    <property type="entry name" value="Metalloenzyme domain"/>
    <property type="match status" value="1"/>
</dbReference>
<dbReference type="AlphaFoldDB" id="A0A7C4UD77"/>
<dbReference type="GO" id="GO:0004619">
    <property type="term" value="F:phosphoglycerate mutase activity"/>
    <property type="evidence" value="ECO:0007669"/>
    <property type="project" value="UniProtKB-EC"/>
</dbReference>
<comment type="pathway">
    <text evidence="3">Carbohydrate degradation.</text>
</comment>
<organism evidence="7">
    <name type="scientific">candidate division WOR-3 bacterium</name>
    <dbReference type="NCBI Taxonomy" id="2052148"/>
    <lineage>
        <taxon>Bacteria</taxon>
        <taxon>Bacteria division WOR-3</taxon>
    </lineage>
</organism>
<dbReference type="PANTHER" id="PTHR31209:SF0">
    <property type="entry name" value="METALLOENZYME DOMAIN-CONTAINING PROTEIN"/>
    <property type="match status" value="1"/>
</dbReference>
<dbReference type="InterPro" id="IPR017850">
    <property type="entry name" value="Alkaline_phosphatase_core_sf"/>
</dbReference>
<reference evidence="7" key="1">
    <citation type="journal article" date="2020" name="mSystems">
        <title>Genome- and Community-Level Interaction Insights into Carbon Utilization and Element Cycling Functions of Hydrothermarchaeota in Hydrothermal Sediment.</title>
        <authorList>
            <person name="Zhou Z."/>
            <person name="Liu Y."/>
            <person name="Xu W."/>
            <person name="Pan J."/>
            <person name="Luo Z.H."/>
            <person name="Li M."/>
        </authorList>
    </citation>
    <scope>NUCLEOTIDE SEQUENCE [LARGE SCALE GENOMIC DNA]</scope>
    <source>
        <strain evidence="7">SpSt-780</strain>
    </source>
</reference>
<evidence type="ECO:0000256" key="1">
    <source>
        <dbReference type="ARBA" id="ARBA00000370"/>
    </source>
</evidence>
<dbReference type="SUPFAM" id="SSF53649">
    <property type="entry name" value="Alkaline phosphatase-like"/>
    <property type="match status" value="1"/>
</dbReference>
<dbReference type="PANTHER" id="PTHR31209">
    <property type="entry name" value="COFACTOR-INDEPENDENT PHOSPHOGLYCERATE MUTASE"/>
    <property type="match status" value="1"/>
</dbReference>